<keyword evidence="4" id="KW-1185">Reference proteome</keyword>
<feature type="chain" id="PRO_5046846728" evidence="1">
    <location>
        <begin position="20"/>
        <end position="388"/>
    </location>
</feature>
<dbReference type="PANTHER" id="PTHR43143:SF1">
    <property type="entry name" value="SERINE_THREONINE-PROTEIN PHOSPHATASE CPPED1"/>
    <property type="match status" value="1"/>
</dbReference>
<dbReference type="Proteomes" id="UP001642464">
    <property type="component" value="Unassembled WGS sequence"/>
</dbReference>
<name>A0ABP0HJF9_9DINO</name>
<evidence type="ECO:0000313" key="4">
    <source>
        <dbReference type="Proteomes" id="UP001642464"/>
    </source>
</evidence>
<dbReference type="PANTHER" id="PTHR43143">
    <property type="entry name" value="METALLOPHOSPHOESTERASE, CALCINEURIN SUPERFAMILY"/>
    <property type="match status" value="1"/>
</dbReference>
<organism evidence="3 4">
    <name type="scientific">Durusdinium trenchii</name>
    <dbReference type="NCBI Taxonomy" id="1381693"/>
    <lineage>
        <taxon>Eukaryota</taxon>
        <taxon>Sar</taxon>
        <taxon>Alveolata</taxon>
        <taxon>Dinophyceae</taxon>
        <taxon>Suessiales</taxon>
        <taxon>Symbiodiniaceae</taxon>
        <taxon>Durusdinium</taxon>
    </lineage>
</organism>
<dbReference type="InterPro" id="IPR004843">
    <property type="entry name" value="Calcineurin-like_PHP"/>
</dbReference>
<evidence type="ECO:0000256" key="1">
    <source>
        <dbReference type="SAM" id="SignalP"/>
    </source>
</evidence>
<keyword evidence="1" id="KW-0732">Signal</keyword>
<sequence>MVVLSNGLRCLSICALVLACQRGSLFAAVRIKDRDRQQILIHITDPQLGMLNMYKKPEDWKAEETMLSKLAAKAASFKPNLVFVGGDMQNWWPNEEARQAKGLSDRNRLKGMGDKEFQQLKDKGLGRMQRDSVQKSLEVLVNAKIPVYYTAGNHDVGDYPDARTLEQYSSSDSKNPGWGPLFQKVEEDGILYLQFNSQIYWSNEASLDEYRSKQLDFLEGEMSRIQALQSIKRLVLLTHIPPFMDSVDEQEGWANWKEAYRKQILDVLAGPNIPMLWVCGHFHANVEKDSDYQGVPLSIRVSSAAGTTMQWDGKDELSPKEAQEVASKEILKAFAEDIGFTRIGERLKAESDRSGLRIFKMLGDSGSFEDQWFTLDQLQEEASSWLAS</sequence>
<dbReference type="Gene3D" id="3.60.21.10">
    <property type="match status" value="1"/>
</dbReference>
<gene>
    <name evidence="3" type="ORF">SCF082_LOCUS1903</name>
</gene>
<dbReference type="Pfam" id="PF00149">
    <property type="entry name" value="Metallophos"/>
    <property type="match status" value="1"/>
</dbReference>
<feature type="domain" description="Calcineurin-like phosphoesterase" evidence="2">
    <location>
        <begin position="41"/>
        <end position="284"/>
    </location>
</feature>
<reference evidence="3 4" key="1">
    <citation type="submission" date="2024-02" db="EMBL/GenBank/DDBJ databases">
        <authorList>
            <person name="Chen Y."/>
            <person name="Shah S."/>
            <person name="Dougan E. K."/>
            <person name="Thang M."/>
            <person name="Chan C."/>
        </authorList>
    </citation>
    <scope>NUCLEOTIDE SEQUENCE [LARGE SCALE GENOMIC DNA]</scope>
</reference>
<dbReference type="InterPro" id="IPR051918">
    <property type="entry name" value="STPP_CPPED1"/>
</dbReference>
<protein>
    <submittedName>
        <fullName evidence="3">Serine/threonine-protein phosphatase CPPED1 (Calcineurin-like phosphoesterase domain-containing protein 1)</fullName>
    </submittedName>
</protein>
<dbReference type="InterPro" id="IPR029052">
    <property type="entry name" value="Metallo-depent_PP-like"/>
</dbReference>
<dbReference type="EMBL" id="CAXAMM010000936">
    <property type="protein sequence ID" value="CAK8989646.1"/>
    <property type="molecule type" value="Genomic_DNA"/>
</dbReference>
<evidence type="ECO:0000313" key="3">
    <source>
        <dbReference type="EMBL" id="CAK8989646.1"/>
    </source>
</evidence>
<dbReference type="SUPFAM" id="SSF56300">
    <property type="entry name" value="Metallo-dependent phosphatases"/>
    <property type="match status" value="1"/>
</dbReference>
<accession>A0ABP0HJF9</accession>
<comment type="caution">
    <text evidence="3">The sequence shown here is derived from an EMBL/GenBank/DDBJ whole genome shotgun (WGS) entry which is preliminary data.</text>
</comment>
<evidence type="ECO:0000259" key="2">
    <source>
        <dbReference type="Pfam" id="PF00149"/>
    </source>
</evidence>
<proteinExistence type="predicted"/>
<feature type="signal peptide" evidence="1">
    <location>
        <begin position="1"/>
        <end position="19"/>
    </location>
</feature>